<reference evidence="2" key="2">
    <citation type="submission" date="2020-04" db="EMBL/GenBank/DDBJ databases">
        <authorList>
            <consortium name="NCBI Genome Project"/>
        </authorList>
    </citation>
    <scope>NUCLEOTIDE SEQUENCE</scope>
    <source>
        <strain evidence="2">CBS 342.82</strain>
    </source>
</reference>
<sequence>MFSQSRSWIAPQVEEARNKQRLNDRRKRLCPQSPFWTADFDLRKHMKEWRASLERIKRRQEVSRAREIRAQSNLDIPTVPAIKPALQGKLFDTNHSAVLALPTVFTHSLGRRRLAPWPSREEMKYEGDDRVSTDRLHGRFLPAPRVDDDETVPWMHRAIIAQEALENFHYPYPCEVEIFLRMHWVPDLEITDLEGRNMLGRELMDLLDPKEVY</sequence>
<gene>
    <name evidence="2" type="ORF">K489DRAFT_382184</name>
</gene>
<dbReference type="OrthoDB" id="5305306at2759"/>
<keyword evidence="1" id="KW-1185">Reference proteome</keyword>
<dbReference type="GeneID" id="54363114"/>
<evidence type="ECO:0000313" key="1">
    <source>
        <dbReference type="Proteomes" id="UP000504637"/>
    </source>
</evidence>
<proteinExistence type="predicted"/>
<dbReference type="AlphaFoldDB" id="A0A6J3M0W3"/>
<reference evidence="2" key="3">
    <citation type="submission" date="2025-08" db="UniProtKB">
        <authorList>
            <consortium name="RefSeq"/>
        </authorList>
    </citation>
    <scope>IDENTIFICATION</scope>
    <source>
        <strain evidence="2">CBS 342.82</strain>
    </source>
</reference>
<reference evidence="2" key="1">
    <citation type="submission" date="2020-01" db="EMBL/GenBank/DDBJ databases">
        <authorList>
            <consortium name="DOE Joint Genome Institute"/>
            <person name="Haridas S."/>
            <person name="Albert R."/>
            <person name="Binder M."/>
            <person name="Bloem J."/>
            <person name="Labutti K."/>
            <person name="Salamov A."/>
            <person name="Andreopoulos B."/>
            <person name="Baker S.E."/>
            <person name="Barry K."/>
            <person name="Bills G."/>
            <person name="Bluhm B.H."/>
            <person name="Cannon C."/>
            <person name="Castanera R."/>
            <person name="Culley D.E."/>
            <person name="Daum C."/>
            <person name="Ezra D."/>
            <person name="Gonzalez J.B."/>
            <person name="Henrissat B."/>
            <person name="Kuo A."/>
            <person name="Liang C."/>
            <person name="Lipzen A."/>
            <person name="Lutzoni F."/>
            <person name="Magnuson J."/>
            <person name="Mondo S."/>
            <person name="Nolan M."/>
            <person name="Ohm R."/>
            <person name="Pangilinan J."/>
            <person name="Park H.-J."/>
            <person name="Ramirez L."/>
            <person name="Alfaro M."/>
            <person name="Sun H."/>
            <person name="Tritt A."/>
            <person name="Yoshinaga Y."/>
            <person name="Zwiers L.-H."/>
            <person name="Turgeon B.G."/>
            <person name="Goodwin S.B."/>
            <person name="Spatafora J.W."/>
            <person name="Crous P.W."/>
            <person name="Grigoriev I.V."/>
        </authorList>
    </citation>
    <scope>NUCLEOTIDE SEQUENCE</scope>
    <source>
        <strain evidence="2">CBS 342.82</strain>
    </source>
</reference>
<dbReference type="RefSeq" id="XP_033458180.1">
    <property type="nucleotide sequence ID" value="XM_033605314.1"/>
</dbReference>
<protein>
    <submittedName>
        <fullName evidence="2">Uncharacterized protein</fullName>
    </submittedName>
</protein>
<evidence type="ECO:0000313" key="2">
    <source>
        <dbReference type="RefSeq" id="XP_033458180.1"/>
    </source>
</evidence>
<accession>A0A6J3M0W3</accession>
<dbReference type="Proteomes" id="UP000504637">
    <property type="component" value="Unplaced"/>
</dbReference>
<name>A0A6J3M0W3_9PEZI</name>
<organism evidence="2">
    <name type="scientific">Dissoconium aciculare CBS 342.82</name>
    <dbReference type="NCBI Taxonomy" id="1314786"/>
    <lineage>
        <taxon>Eukaryota</taxon>
        <taxon>Fungi</taxon>
        <taxon>Dikarya</taxon>
        <taxon>Ascomycota</taxon>
        <taxon>Pezizomycotina</taxon>
        <taxon>Dothideomycetes</taxon>
        <taxon>Dothideomycetidae</taxon>
        <taxon>Mycosphaerellales</taxon>
        <taxon>Dissoconiaceae</taxon>
        <taxon>Dissoconium</taxon>
    </lineage>
</organism>